<dbReference type="InterPro" id="IPR050492">
    <property type="entry name" value="Bact_metal-bind_prot9"/>
</dbReference>
<keyword evidence="3 6" id="KW-0813">Transport</keyword>
<evidence type="ECO:0000256" key="3">
    <source>
        <dbReference type="ARBA" id="ARBA00022448"/>
    </source>
</evidence>
<feature type="chain" id="PRO_5016334279" evidence="7">
    <location>
        <begin position="38"/>
        <end position="333"/>
    </location>
</feature>
<dbReference type="EMBL" id="QGNA01000001">
    <property type="protein sequence ID" value="PWS37870.1"/>
    <property type="molecule type" value="Genomic_DNA"/>
</dbReference>
<dbReference type="Pfam" id="PF01297">
    <property type="entry name" value="ZnuA"/>
    <property type="match status" value="1"/>
</dbReference>
<dbReference type="InterPro" id="IPR006129">
    <property type="entry name" value="AdhesinB"/>
</dbReference>
<sequence>MNRDHVSTAIHVNRSSCVGRRALLGTLAAALPLPALAQARPGRSVVATVAMVGDAVREVSGGRVRVETLIGEGVDPHLFRPTRSDISRLLSADAVFGVGHRLEGRMGDVMERVRQAGKPVVLLAESLPRDRLRANPDYPDAADPHVWMDPTLWADAAKAVEPALNRLVPDAREAMTDNLASFRARCARLDTYAKEVLGTVPENARLLVTAHDAFSYFGARYGFALESIQGLSTEAEANLAAIEALVTKLVERRVPAVFAETSVPDRAVRALIEGAGARGQRVALGGNLFSDAMGRAGTYEGTYEGMLDHNITTIARALGGRAPDRGLNSRLAA</sequence>
<dbReference type="PANTHER" id="PTHR42953:SF1">
    <property type="entry name" value="METAL-BINDING PROTEIN HI_0362-RELATED"/>
    <property type="match status" value="1"/>
</dbReference>
<evidence type="ECO:0000256" key="6">
    <source>
        <dbReference type="RuleBase" id="RU003512"/>
    </source>
</evidence>
<keyword evidence="5 7" id="KW-0732">Signal</keyword>
<dbReference type="OrthoDB" id="9793396at2"/>
<evidence type="ECO:0000313" key="8">
    <source>
        <dbReference type="EMBL" id="PWS37870.1"/>
    </source>
</evidence>
<keyword evidence="9" id="KW-1185">Reference proteome</keyword>
<feature type="signal peptide" evidence="7">
    <location>
        <begin position="1"/>
        <end position="37"/>
    </location>
</feature>
<evidence type="ECO:0000256" key="5">
    <source>
        <dbReference type="ARBA" id="ARBA00022729"/>
    </source>
</evidence>
<dbReference type="AlphaFoldDB" id="A0A317FFL6"/>
<keyword evidence="4" id="KW-0479">Metal-binding</keyword>
<comment type="similarity">
    <text evidence="2 6">Belongs to the bacterial solute-binding protein 9 family.</text>
</comment>
<dbReference type="PANTHER" id="PTHR42953">
    <property type="entry name" value="HIGH-AFFINITY ZINC UPTAKE SYSTEM PROTEIN ZNUA-RELATED"/>
    <property type="match status" value="1"/>
</dbReference>
<dbReference type="GO" id="GO:0046872">
    <property type="term" value="F:metal ion binding"/>
    <property type="evidence" value="ECO:0007669"/>
    <property type="project" value="UniProtKB-KW"/>
</dbReference>
<dbReference type="InterPro" id="IPR006128">
    <property type="entry name" value="Lipoprotein_PsaA-like"/>
</dbReference>
<dbReference type="SUPFAM" id="SSF53807">
    <property type="entry name" value="Helical backbone' metal receptor"/>
    <property type="match status" value="1"/>
</dbReference>
<evidence type="ECO:0000256" key="1">
    <source>
        <dbReference type="ARBA" id="ARBA00004196"/>
    </source>
</evidence>
<reference evidence="9" key="1">
    <citation type="submission" date="2018-05" db="EMBL/GenBank/DDBJ databases">
        <authorList>
            <person name="Du Z."/>
            <person name="Wang X."/>
        </authorList>
    </citation>
    <scope>NUCLEOTIDE SEQUENCE [LARGE SCALE GENOMIC DNA]</scope>
    <source>
        <strain evidence="9">CQN31</strain>
    </source>
</reference>
<dbReference type="InterPro" id="IPR006127">
    <property type="entry name" value="ZnuA-like"/>
</dbReference>
<dbReference type="PRINTS" id="PR00690">
    <property type="entry name" value="ADHESNFAMILY"/>
</dbReference>
<comment type="subcellular location">
    <subcellularLocation>
        <location evidence="1">Cell envelope</location>
    </subcellularLocation>
</comment>
<dbReference type="GO" id="GO:0030001">
    <property type="term" value="P:metal ion transport"/>
    <property type="evidence" value="ECO:0007669"/>
    <property type="project" value="InterPro"/>
</dbReference>
<protein>
    <submittedName>
        <fullName evidence="8">Manganese transporter</fullName>
    </submittedName>
</protein>
<gene>
    <name evidence="8" type="ORF">DFH01_00705</name>
</gene>
<dbReference type="Proteomes" id="UP000245765">
    <property type="component" value="Unassembled WGS sequence"/>
</dbReference>
<organism evidence="8 9">
    <name type="scientific">Falsiroseomonas bella</name>
    <dbReference type="NCBI Taxonomy" id="2184016"/>
    <lineage>
        <taxon>Bacteria</taxon>
        <taxon>Pseudomonadati</taxon>
        <taxon>Pseudomonadota</taxon>
        <taxon>Alphaproteobacteria</taxon>
        <taxon>Acetobacterales</taxon>
        <taxon>Roseomonadaceae</taxon>
        <taxon>Falsiroseomonas</taxon>
    </lineage>
</organism>
<dbReference type="GO" id="GO:0007155">
    <property type="term" value="P:cell adhesion"/>
    <property type="evidence" value="ECO:0007669"/>
    <property type="project" value="InterPro"/>
</dbReference>
<dbReference type="Gene3D" id="3.40.50.1980">
    <property type="entry name" value="Nitrogenase molybdenum iron protein domain"/>
    <property type="match status" value="2"/>
</dbReference>
<evidence type="ECO:0000256" key="7">
    <source>
        <dbReference type="SAM" id="SignalP"/>
    </source>
</evidence>
<dbReference type="GO" id="GO:0030313">
    <property type="term" value="C:cell envelope"/>
    <property type="evidence" value="ECO:0007669"/>
    <property type="project" value="UniProtKB-SubCell"/>
</dbReference>
<dbReference type="PRINTS" id="PR00691">
    <property type="entry name" value="ADHESINB"/>
</dbReference>
<comment type="caution">
    <text evidence="8">The sequence shown here is derived from an EMBL/GenBank/DDBJ whole genome shotgun (WGS) entry which is preliminary data.</text>
</comment>
<dbReference type="RefSeq" id="WP_109868492.1">
    <property type="nucleotide sequence ID" value="NZ_QGNA01000001.1"/>
</dbReference>
<name>A0A317FFL6_9PROT</name>
<evidence type="ECO:0000256" key="2">
    <source>
        <dbReference type="ARBA" id="ARBA00011028"/>
    </source>
</evidence>
<evidence type="ECO:0000313" key="9">
    <source>
        <dbReference type="Proteomes" id="UP000245765"/>
    </source>
</evidence>
<proteinExistence type="inferred from homology"/>
<accession>A0A317FFL6</accession>
<evidence type="ECO:0000256" key="4">
    <source>
        <dbReference type="ARBA" id="ARBA00022723"/>
    </source>
</evidence>